<evidence type="ECO:0000256" key="1">
    <source>
        <dbReference type="SAM" id="MobiDB-lite"/>
    </source>
</evidence>
<feature type="region of interest" description="Disordered" evidence="1">
    <location>
        <begin position="99"/>
        <end position="136"/>
    </location>
</feature>
<proteinExistence type="predicted"/>
<comment type="caution">
    <text evidence="3">The sequence shown here is derived from an EMBL/GenBank/DDBJ whole genome shotgun (WGS) entry which is preliminary data.</text>
</comment>
<evidence type="ECO:0000259" key="2">
    <source>
        <dbReference type="Pfam" id="PF18135"/>
    </source>
</evidence>
<organism evidence="3 4">
    <name type="scientific">Rhodoferax fermentans</name>
    <dbReference type="NCBI Taxonomy" id="28066"/>
    <lineage>
        <taxon>Bacteria</taxon>
        <taxon>Pseudomonadati</taxon>
        <taxon>Pseudomonadota</taxon>
        <taxon>Betaproteobacteria</taxon>
        <taxon>Burkholderiales</taxon>
        <taxon>Comamonadaceae</taxon>
        <taxon>Rhodoferax</taxon>
    </lineage>
</organism>
<evidence type="ECO:0000313" key="4">
    <source>
        <dbReference type="Proteomes" id="UP000190750"/>
    </source>
</evidence>
<evidence type="ECO:0000313" key="3">
    <source>
        <dbReference type="EMBL" id="OOV08435.1"/>
    </source>
</evidence>
<keyword evidence="4" id="KW-1185">Reference proteome</keyword>
<protein>
    <recommendedName>
        <fullName evidence="2">Type ISP restriction-modification enzyme LLaBIII C-terminal specificity domain-containing protein</fullName>
    </recommendedName>
</protein>
<reference evidence="3 4" key="1">
    <citation type="submission" date="2017-01" db="EMBL/GenBank/DDBJ databases">
        <title>Genome sequencing of Rhodoferax fermentans JCM 7819.</title>
        <authorList>
            <person name="Kim Y.J."/>
            <person name="Farh M.E.-A."/>
            <person name="Yang D.-C."/>
        </authorList>
    </citation>
    <scope>NUCLEOTIDE SEQUENCE [LARGE SCALE GENOMIC DNA]</scope>
    <source>
        <strain evidence="3 4">JCM 7819</strain>
    </source>
</reference>
<dbReference type="AlphaFoldDB" id="A0A1T1AWU7"/>
<gene>
    <name evidence="3" type="ORF">RF819_18575</name>
</gene>
<dbReference type="Proteomes" id="UP000190750">
    <property type="component" value="Unassembled WGS sequence"/>
</dbReference>
<dbReference type="STRING" id="28066.RF819_18575"/>
<sequence length="272" mass="29666">MFPLWADNHGSVSNISATVLARLQDQIGQPVSAEDLFAYIAAIAAHPGYIRRFATDLATPGLRIPLTADPALFTEAVTLGRRVIWLHTFGERFVDATQQCPAGPPRLPDGRRPQVPAGGAIPNTPEGMPDEMTYSPDQQRLTVGQGYIEPVPKAVWDYEVSGKQVLVQWFSYRRKTRERPQIGDRRSPSPLGDIQPDHWLPEYTTELLNVLNVLGLLVDLEPQAEDLLTRICAGALVTQQTLASAGAFFPAGHSPAGAIEQVTLPGFDLPEG</sequence>
<dbReference type="EMBL" id="MTJN01000002">
    <property type="protein sequence ID" value="OOV08435.1"/>
    <property type="molecule type" value="Genomic_DNA"/>
</dbReference>
<dbReference type="Pfam" id="PF18135">
    <property type="entry name" value="Type_ISP_C"/>
    <property type="match status" value="1"/>
</dbReference>
<dbReference type="InterPro" id="IPR041635">
    <property type="entry name" value="Type_ISP_LLaBIII_C"/>
</dbReference>
<accession>A0A1T1AWU7</accession>
<name>A0A1T1AWU7_RHOFE</name>
<feature type="domain" description="Type ISP restriction-modification enzyme LLaBIII C-terminal specificity" evidence="2">
    <location>
        <begin position="2"/>
        <end position="207"/>
    </location>
</feature>